<dbReference type="InterPro" id="IPR001650">
    <property type="entry name" value="Helicase_C-like"/>
</dbReference>
<keyword evidence="4" id="KW-0347">Helicase</keyword>
<keyword evidence="7" id="KW-0234">DNA repair</keyword>
<gene>
    <name evidence="12" type="ORF">ACFOW9_05305</name>
</gene>
<dbReference type="SUPFAM" id="SSF52540">
    <property type="entry name" value="P-loop containing nucleoside triphosphate hydrolases"/>
    <property type="match status" value="1"/>
</dbReference>
<dbReference type="InterPro" id="IPR013701">
    <property type="entry name" value="Lhr-like_DEAD/DEAH_assoc"/>
</dbReference>
<dbReference type="Pfam" id="PF00270">
    <property type="entry name" value="DEAD"/>
    <property type="match status" value="1"/>
</dbReference>
<evidence type="ECO:0000256" key="9">
    <source>
        <dbReference type="SAM" id="MobiDB-lite"/>
    </source>
</evidence>
<dbReference type="PROSITE" id="PS51194">
    <property type="entry name" value="HELICASE_CTER"/>
    <property type="match status" value="1"/>
</dbReference>
<keyword evidence="5" id="KW-0067">ATP-binding</keyword>
<evidence type="ECO:0000256" key="2">
    <source>
        <dbReference type="ARBA" id="ARBA00022763"/>
    </source>
</evidence>
<dbReference type="Pfam" id="PF23234">
    <property type="entry name" value="WHD_4th_Lhr"/>
    <property type="match status" value="1"/>
</dbReference>
<protein>
    <submittedName>
        <fullName evidence="12">DNA glycosylase AlkZ-like family protein</fullName>
    </submittedName>
</protein>
<dbReference type="InterPro" id="IPR052511">
    <property type="entry name" value="ATP-dep_Helicase"/>
</dbReference>
<reference evidence="13" key="1">
    <citation type="journal article" date="2019" name="Int. J. Syst. Evol. Microbiol.">
        <title>The Global Catalogue of Microorganisms (GCM) 10K type strain sequencing project: providing services to taxonomists for standard genome sequencing and annotation.</title>
        <authorList>
            <consortium name="The Broad Institute Genomics Platform"/>
            <consortium name="The Broad Institute Genome Sequencing Center for Infectious Disease"/>
            <person name="Wu L."/>
            <person name="Ma J."/>
        </authorList>
    </citation>
    <scope>NUCLEOTIDE SEQUENCE [LARGE SCALE GENOMIC DNA]</scope>
    <source>
        <strain evidence="13">CGMCC 1.10698</strain>
    </source>
</reference>
<dbReference type="Pfam" id="PF23236">
    <property type="entry name" value="WHD_2nd_Lhr"/>
    <property type="match status" value="1"/>
</dbReference>
<dbReference type="PANTHER" id="PTHR47962">
    <property type="entry name" value="ATP-DEPENDENT HELICASE LHR-RELATED-RELATED"/>
    <property type="match status" value="1"/>
</dbReference>
<dbReference type="InterPro" id="IPR011545">
    <property type="entry name" value="DEAD/DEAH_box_helicase_dom"/>
</dbReference>
<evidence type="ECO:0000256" key="4">
    <source>
        <dbReference type="ARBA" id="ARBA00022806"/>
    </source>
</evidence>
<evidence type="ECO:0000313" key="12">
    <source>
        <dbReference type="EMBL" id="MFC4265015.1"/>
    </source>
</evidence>
<evidence type="ECO:0000259" key="11">
    <source>
        <dbReference type="PROSITE" id="PS51194"/>
    </source>
</evidence>
<dbReference type="InterPro" id="IPR055367">
    <property type="entry name" value="WH4_Lhr"/>
</dbReference>
<dbReference type="Pfam" id="PF00271">
    <property type="entry name" value="Helicase_C"/>
    <property type="match status" value="1"/>
</dbReference>
<dbReference type="SMART" id="SM00490">
    <property type="entry name" value="HELICc"/>
    <property type="match status" value="1"/>
</dbReference>
<dbReference type="Proteomes" id="UP001595773">
    <property type="component" value="Unassembled WGS sequence"/>
</dbReference>
<evidence type="ECO:0000259" key="10">
    <source>
        <dbReference type="PROSITE" id="PS51192"/>
    </source>
</evidence>
<evidence type="ECO:0000256" key="6">
    <source>
        <dbReference type="ARBA" id="ARBA00023125"/>
    </source>
</evidence>
<evidence type="ECO:0000313" key="13">
    <source>
        <dbReference type="Proteomes" id="UP001595773"/>
    </source>
</evidence>
<comment type="caution">
    <text evidence="12">The sequence shown here is derived from an EMBL/GenBank/DDBJ whole genome shotgun (WGS) entry which is preliminary data.</text>
</comment>
<accession>A0ABV8QZF1</accession>
<dbReference type="InterPro" id="IPR027417">
    <property type="entry name" value="P-loop_NTPase"/>
</dbReference>
<organism evidence="12 13">
    <name type="scientific">Arthrobacter cryoconiti</name>
    <dbReference type="NCBI Taxonomy" id="748907"/>
    <lineage>
        <taxon>Bacteria</taxon>
        <taxon>Bacillati</taxon>
        <taxon>Actinomycetota</taxon>
        <taxon>Actinomycetes</taxon>
        <taxon>Micrococcales</taxon>
        <taxon>Micrococcaceae</taxon>
        <taxon>Arthrobacter</taxon>
    </lineage>
</organism>
<keyword evidence="8" id="KW-0413">Isomerase</keyword>
<keyword evidence="13" id="KW-1185">Reference proteome</keyword>
<evidence type="ECO:0000256" key="8">
    <source>
        <dbReference type="ARBA" id="ARBA00023235"/>
    </source>
</evidence>
<dbReference type="Pfam" id="PF23235">
    <property type="entry name" value="WHD_3rd_Lhr"/>
    <property type="match status" value="1"/>
</dbReference>
<keyword evidence="3" id="KW-0378">Hydrolase</keyword>
<proteinExistence type="predicted"/>
<dbReference type="InterPro" id="IPR045628">
    <property type="entry name" value="Lhr_WH_dom"/>
</dbReference>
<dbReference type="PROSITE" id="PS51192">
    <property type="entry name" value="HELICASE_ATP_BIND_1"/>
    <property type="match status" value="1"/>
</dbReference>
<feature type="domain" description="Helicase ATP-binding" evidence="10">
    <location>
        <begin position="27"/>
        <end position="246"/>
    </location>
</feature>
<dbReference type="InterPro" id="IPR055368">
    <property type="entry name" value="WH3_Lhr"/>
</dbReference>
<keyword evidence="2" id="KW-0227">DNA damage</keyword>
<dbReference type="InterPro" id="IPR014001">
    <property type="entry name" value="Helicase_ATP-bd"/>
</dbReference>
<sequence length="1615" mass="171884">MSRFTPSAREWFLGAFASPTPVQTEAWESIAQGAHSLVVAPTGSGKTLAAFLWALDGLIAGRQLPGATPAEPTHDPTPSVPAAATVRAAPAAKTGGTSVLYISPLKALGIDVERNLRAPLVGITQTAKRLGLDAPNVSVGVRSGDTPANERRRLLSHPPDILITTPESLFLMLTSKARATLTDVHTIIIDEVHAVAGTKRGAHLAVSLERLDALLERPAQRIGLSATVEPRETVAGFLGGCAPVRIVAPASHKNWNLSVTVPVADMTQLPELAVANQQEPSSGLAANASIWPHVEEKIVDAVLANNSTIVFANSRRLAERLTARLNEIYVQRLEVAELRHDGAAAANSEPWHAPRNAQSPARLPAQIMAQAGAVAGAPDVLAKAHHGSVSKEQRALIEDDLKSGRLRCVVATSSLELGIDMGAVDLVIQVESPPSVASGLQRVGRAGHQVGEVSQGLLFPKHRADLLHSAVTVERMLAGHIEPLKVPLNPLDILAQQTVAATALETLDVDTWFNTIRRSAPFLALPRSAYDATLDLLAGRYPSDEFAELRPRIIWDRTAGTITGRPGAQRLAVTSGGTIPDRGLFGVFIVPSGSQAPQARSGSLAGGSPADDDAGSTSKAANAANASKGGRRVGELDEEMVYESRVGDVFALGATSWKIENITFDRVLVSPAFGQPGKLPFWKGDSLGRPVELGRALGAFIRELSAAPRKDALARCLATGLDDWAASNLLGYLDEQKAATTVVPDDRTLMVERFHDELGDWRVVLHSPFGMPVHAPWALAVAARLHEKYGMDGSAMASDDGIVLRVPMMDDEPPGADLFLFESEELDGIVTAEVGGSALFASRFRECAARALLLPRQNPGKRSPLWQQRQRSAQLLDVARKYPKFPIVLETVRECLQDVYDLPALKSIATAIERRELRIVETTTAQPSPFARSLLFGYVASFLYEGDSPLAERRAAALSLDPALLDELLGRAELRELLDPQVIASTEAQLQRLAPDRRARGLEGVADLLRLLGPLSVEEVTARLNPDDTDATPAASHLRELVTANRALRVNMVGEERFAAIEDAARLRDALGIPLPMGVPLAFIEPVEDPLGDLISRYARTHGPFTAAQVAVHLGLGVAVVQSGLARLAADKRVSEGEFLPEKSDSGASEWCDVEVLRRLRRRSLAALRAEVEPVDAATFARFLPAFQHVGAAASAPALRGLDGLLTVVDQLAGVPIPASAWEPLVLAQRVADYRPAMLDELMATGEVMVSGSGALGGSDGWLSLHMAESAELTLNAPTDFAPTDLAQRTLSGLSGGGAYFLHQLREMVMQGPAEVPSDAELTAALWELFWAGQITNDTFLPVRALLSGGHTAHKQKPAPSRLRPARSGRYARLSGRASGMQRSAPPQGAGRWSALPAAFGPESTEPSTHTTVRSHALAELFLDRYGVITRGSVMNQGVPGGFALMYKVLARLEESGKCRRGYFIEHLGAAQFAVSATVDRLRTFSEDATLNPRPPQALALAATDPANPYGAALGWPPLDSGHRPGRKVGALVVMVDGALVLYVERGGKTLLCFSEDEAAISLAAQALVKIVQRGAVDKLAIAKVNGAGILDTPLSAALLAAGAYSTPQGVRIRA</sequence>
<dbReference type="EMBL" id="JBHSCQ010000005">
    <property type="protein sequence ID" value="MFC4265015.1"/>
    <property type="molecule type" value="Genomic_DNA"/>
</dbReference>
<dbReference type="InterPro" id="IPR055369">
    <property type="entry name" value="WH2_Lhr"/>
</dbReference>
<feature type="domain" description="Helicase C-terminal" evidence="11">
    <location>
        <begin position="297"/>
        <end position="492"/>
    </location>
</feature>
<keyword evidence="6" id="KW-0238">DNA-binding</keyword>
<dbReference type="Gene3D" id="3.40.50.300">
    <property type="entry name" value="P-loop containing nucleotide triphosphate hydrolases"/>
    <property type="match status" value="2"/>
</dbReference>
<dbReference type="RefSeq" id="WP_230066693.1">
    <property type="nucleotide sequence ID" value="NZ_BAABLL010000019.1"/>
</dbReference>
<name>A0ABV8QZF1_9MICC</name>
<dbReference type="PANTHER" id="PTHR47962:SF5">
    <property type="entry name" value="ATP-DEPENDENT HELICASE LHR-RELATED"/>
    <property type="match status" value="1"/>
</dbReference>
<evidence type="ECO:0000256" key="7">
    <source>
        <dbReference type="ARBA" id="ARBA00023204"/>
    </source>
</evidence>
<dbReference type="Pfam" id="PF19306">
    <property type="entry name" value="WHD_Lhr"/>
    <property type="match status" value="2"/>
</dbReference>
<evidence type="ECO:0000256" key="1">
    <source>
        <dbReference type="ARBA" id="ARBA00022741"/>
    </source>
</evidence>
<feature type="region of interest" description="Disordered" evidence="9">
    <location>
        <begin position="598"/>
        <end position="630"/>
    </location>
</feature>
<dbReference type="SMART" id="SM00487">
    <property type="entry name" value="DEXDc"/>
    <property type="match status" value="1"/>
</dbReference>
<keyword evidence="1" id="KW-0547">Nucleotide-binding</keyword>
<dbReference type="Pfam" id="PF08494">
    <property type="entry name" value="DEAD_assoc"/>
    <property type="match status" value="1"/>
</dbReference>
<feature type="compositionally biased region" description="Low complexity" evidence="9">
    <location>
        <begin position="615"/>
        <end position="628"/>
    </location>
</feature>
<evidence type="ECO:0000256" key="3">
    <source>
        <dbReference type="ARBA" id="ARBA00022801"/>
    </source>
</evidence>
<evidence type="ECO:0000256" key="5">
    <source>
        <dbReference type="ARBA" id="ARBA00022840"/>
    </source>
</evidence>